<dbReference type="RefSeq" id="WP_025005885.1">
    <property type="nucleotide sequence ID" value="NZ_AZEL01000079.1"/>
</dbReference>
<feature type="transmembrane region" description="Helical" evidence="1">
    <location>
        <begin position="115"/>
        <end position="133"/>
    </location>
</feature>
<evidence type="ECO:0000313" key="2">
    <source>
        <dbReference type="EMBL" id="KRL19736.1"/>
    </source>
</evidence>
<accession>A0A0R1NTX2</accession>
<keyword evidence="1" id="KW-1133">Transmembrane helix</keyword>
<reference evidence="2 3" key="1">
    <citation type="journal article" date="2015" name="Genome Announc.">
        <title>Expanding the biotechnology potential of lactobacilli through comparative genomics of 213 strains and associated genera.</title>
        <authorList>
            <person name="Sun Z."/>
            <person name="Harris H.M."/>
            <person name="McCann A."/>
            <person name="Guo C."/>
            <person name="Argimon S."/>
            <person name="Zhang W."/>
            <person name="Yang X."/>
            <person name="Jeffery I.B."/>
            <person name="Cooney J.C."/>
            <person name="Kagawa T.F."/>
            <person name="Liu W."/>
            <person name="Song Y."/>
            <person name="Salvetti E."/>
            <person name="Wrobel A."/>
            <person name="Rasinkangas P."/>
            <person name="Parkhill J."/>
            <person name="Rea M.C."/>
            <person name="O'Sullivan O."/>
            <person name="Ritari J."/>
            <person name="Douillard F.P."/>
            <person name="Paul Ross R."/>
            <person name="Yang R."/>
            <person name="Briner A.E."/>
            <person name="Felis G.E."/>
            <person name="de Vos W.M."/>
            <person name="Barrangou R."/>
            <person name="Klaenhammer T.R."/>
            <person name="Caufield P.W."/>
            <person name="Cui Y."/>
            <person name="Zhang H."/>
            <person name="O'Toole P.W."/>
        </authorList>
    </citation>
    <scope>NUCLEOTIDE SEQUENCE [LARGE SCALE GENOMIC DNA]</scope>
    <source>
        <strain evidence="2 3">DSM 10532</strain>
    </source>
</reference>
<dbReference type="AlphaFoldDB" id="A0A0R1NTX2"/>
<dbReference type="PATRIC" id="fig|1423748.3.peg.441"/>
<dbReference type="STRING" id="1423748.FC37_GL000417"/>
<sequence length="134" mass="15059">MEQTKFERDNRKILVGMLVGMLVLPIVMWIGYDLKNAPLVNQLAEIAIGAVFGSMAGAFITLSLIEHGVIAATFSKIKVTTMIRNMILTGLFFIVVGVLFDWLMNLNSFNLMKEIFSWEIIGEFISGMFFALLF</sequence>
<keyword evidence="1" id="KW-0812">Transmembrane</keyword>
<name>A0A0R1NTX2_9LACO</name>
<feature type="transmembrane region" description="Helical" evidence="1">
    <location>
        <begin position="44"/>
        <end position="65"/>
    </location>
</feature>
<gene>
    <name evidence="2" type="ORF">FC37_GL000417</name>
</gene>
<proteinExistence type="predicted"/>
<keyword evidence="1" id="KW-0472">Membrane</keyword>
<feature type="transmembrane region" description="Helical" evidence="1">
    <location>
        <begin position="12"/>
        <end position="32"/>
    </location>
</feature>
<evidence type="ECO:0000256" key="1">
    <source>
        <dbReference type="SAM" id="Phobius"/>
    </source>
</evidence>
<comment type="caution">
    <text evidence="2">The sequence shown here is derived from an EMBL/GenBank/DDBJ whole genome shotgun (WGS) entry which is preliminary data.</text>
</comment>
<organism evidence="2 3">
    <name type="scientific">Lactobacillus gallinarum DSM 10532 = JCM 2011</name>
    <dbReference type="NCBI Taxonomy" id="1423748"/>
    <lineage>
        <taxon>Bacteria</taxon>
        <taxon>Bacillati</taxon>
        <taxon>Bacillota</taxon>
        <taxon>Bacilli</taxon>
        <taxon>Lactobacillales</taxon>
        <taxon>Lactobacillaceae</taxon>
        <taxon>Lactobacillus</taxon>
    </lineage>
</organism>
<dbReference type="EMBL" id="AZEL01000079">
    <property type="protein sequence ID" value="KRL19736.1"/>
    <property type="molecule type" value="Genomic_DNA"/>
</dbReference>
<feature type="transmembrane region" description="Helical" evidence="1">
    <location>
        <begin position="86"/>
        <end position="103"/>
    </location>
</feature>
<evidence type="ECO:0000313" key="3">
    <source>
        <dbReference type="Proteomes" id="UP000051311"/>
    </source>
</evidence>
<dbReference type="Proteomes" id="UP000051311">
    <property type="component" value="Unassembled WGS sequence"/>
</dbReference>
<protein>
    <submittedName>
        <fullName evidence="2">Uncharacterized protein</fullName>
    </submittedName>
</protein>